<evidence type="ECO:0000259" key="9">
    <source>
        <dbReference type="Pfam" id="PF22692"/>
    </source>
</evidence>
<comment type="subcellular location">
    <subcellularLocation>
        <location evidence="1 6">Bacterial flagellum basal body</location>
    </subcellularLocation>
</comment>
<dbReference type="InterPro" id="IPR001444">
    <property type="entry name" value="Flag_bb_rod_N"/>
</dbReference>
<evidence type="ECO:0000256" key="1">
    <source>
        <dbReference type="ARBA" id="ARBA00004117"/>
    </source>
</evidence>
<dbReference type="NCBIfam" id="TIGR02488">
    <property type="entry name" value="flgG_G_neg"/>
    <property type="match status" value="1"/>
</dbReference>
<evidence type="ECO:0000313" key="10">
    <source>
        <dbReference type="EMBL" id="HER95181.1"/>
    </source>
</evidence>
<reference evidence="10" key="1">
    <citation type="journal article" date="2020" name="mSystems">
        <title>Genome- and Community-Level Interaction Insights into Carbon Utilization and Element Cycling Functions of Hydrothermarchaeota in Hydrothermal Sediment.</title>
        <authorList>
            <person name="Zhou Z."/>
            <person name="Liu Y."/>
            <person name="Xu W."/>
            <person name="Pan J."/>
            <person name="Luo Z.H."/>
            <person name="Li M."/>
        </authorList>
    </citation>
    <scope>NUCLEOTIDE SEQUENCE [LARGE SCALE GENOMIC DNA]</scope>
    <source>
        <strain evidence="10">SpSt-143</strain>
    </source>
</reference>
<dbReference type="PANTHER" id="PTHR30435:SF19">
    <property type="entry name" value="FLAGELLAR BASAL-BODY ROD PROTEIN FLGG"/>
    <property type="match status" value="1"/>
</dbReference>
<comment type="similarity">
    <text evidence="2 6">Belongs to the flagella basal body rod proteins family.</text>
</comment>
<dbReference type="InterPro" id="IPR012836">
    <property type="entry name" value="FlgF"/>
</dbReference>
<feature type="domain" description="Flagellar basal body rod protein N-terminal" evidence="7">
    <location>
        <begin position="5"/>
        <end position="35"/>
    </location>
</feature>
<evidence type="ECO:0000256" key="4">
    <source>
        <dbReference type="ARBA" id="ARBA00023143"/>
    </source>
</evidence>
<dbReference type="PANTHER" id="PTHR30435">
    <property type="entry name" value="FLAGELLAR PROTEIN"/>
    <property type="match status" value="1"/>
</dbReference>
<dbReference type="InterPro" id="IPR020013">
    <property type="entry name" value="Flagellar_FlgE/F/G"/>
</dbReference>
<sequence length="262" mass="27911">MLRALRTAALGMNAQQTGVDTIAHNLANANTTGFKQARVVFQDLLYQTIQTPGQEEAQGITPPASIQLGSGVAIVATVRQFTQGSLIETGNALDLAINGDGFFQIRRPDGSIVYTRDGTFTLNANGTLVTQTGLPLEPELNVPPDTIEIHISQDGAVSVRLQGATESVEIGQLELARFPNPAGLRAIGGNLYEQTEASGFPILGPPGEAGFGTVRQGFLEAANVDIVQEMVNLITAQRAYEINSKMVTTSEEMLQTASQMKR</sequence>
<feature type="domain" description="Flagellar hook protein FlgE/F/G-like D1" evidence="9">
    <location>
        <begin position="96"/>
        <end position="159"/>
    </location>
</feature>
<evidence type="ECO:0000259" key="7">
    <source>
        <dbReference type="Pfam" id="PF00460"/>
    </source>
</evidence>
<dbReference type="Pfam" id="PF06429">
    <property type="entry name" value="Flg_bbr_C"/>
    <property type="match status" value="1"/>
</dbReference>
<comment type="caution">
    <text evidence="10">The sequence shown here is derived from an EMBL/GenBank/DDBJ whole genome shotgun (WGS) entry which is preliminary data.</text>
</comment>
<evidence type="ECO:0000256" key="6">
    <source>
        <dbReference type="RuleBase" id="RU362116"/>
    </source>
</evidence>
<gene>
    <name evidence="10" type="primary">flgG</name>
    <name evidence="10" type="ORF">ENO59_01465</name>
</gene>
<proteinExistence type="inferred from homology"/>
<protein>
    <recommendedName>
        <fullName evidence="3 5">Flagellar basal-body rod protein FlgG</fullName>
    </recommendedName>
</protein>
<keyword evidence="4 6" id="KW-0975">Bacterial flagellum</keyword>
<dbReference type="EMBL" id="DSGB01000002">
    <property type="protein sequence ID" value="HER95181.1"/>
    <property type="molecule type" value="Genomic_DNA"/>
</dbReference>
<dbReference type="InterPro" id="IPR012834">
    <property type="entry name" value="FlgG_G_neg"/>
</dbReference>
<dbReference type="AlphaFoldDB" id="A0A7V2F5A5"/>
<dbReference type="GO" id="GO:0071978">
    <property type="term" value="P:bacterial-type flagellum-dependent swarming motility"/>
    <property type="evidence" value="ECO:0007669"/>
    <property type="project" value="TreeGrafter"/>
</dbReference>
<dbReference type="Pfam" id="PF22692">
    <property type="entry name" value="LlgE_F_G_D1"/>
    <property type="match status" value="1"/>
</dbReference>
<dbReference type="Pfam" id="PF00460">
    <property type="entry name" value="Flg_bb_rod"/>
    <property type="match status" value="1"/>
</dbReference>
<dbReference type="GO" id="GO:0009426">
    <property type="term" value="C:bacterial-type flagellum basal body, distal rod"/>
    <property type="evidence" value="ECO:0007669"/>
    <property type="project" value="UniProtKB-UniRule"/>
</dbReference>
<dbReference type="InterPro" id="IPR053967">
    <property type="entry name" value="LlgE_F_G-like_D1"/>
</dbReference>
<evidence type="ECO:0000256" key="2">
    <source>
        <dbReference type="ARBA" id="ARBA00009677"/>
    </source>
</evidence>
<dbReference type="InterPro" id="IPR037925">
    <property type="entry name" value="FlgE/F/G-like"/>
</dbReference>
<dbReference type="InterPro" id="IPR010930">
    <property type="entry name" value="Flg_bb/hook_C_dom"/>
</dbReference>
<evidence type="ECO:0000256" key="3">
    <source>
        <dbReference type="ARBA" id="ARBA00017948"/>
    </source>
</evidence>
<dbReference type="NCBIfam" id="TIGR02490">
    <property type="entry name" value="flgF"/>
    <property type="match status" value="1"/>
</dbReference>
<evidence type="ECO:0000256" key="5">
    <source>
        <dbReference type="NCBIfam" id="TIGR02488"/>
    </source>
</evidence>
<evidence type="ECO:0000259" key="8">
    <source>
        <dbReference type="Pfam" id="PF06429"/>
    </source>
</evidence>
<keyword evidence="10" id="KW-0282">Flagellum</keyword>
<accession>A0A7V2F5A5</accession>
<dbReference type="SUPFAM" id="SSF117143">
    <property type="entry name" value="Flagellar hook protein flgE"/>
    <property type="match status" value="1"/>
</dbReference>
<keyword evidence="10" id="KW-0969">Cilium</keyword>
<dbReference type="NCBIfam" id="TIGR03506">
    <property type="entry name" value="FlgEFG_subfam"/>
    <property type="match status" value="2"/>
</dbReference>
<feature type="domain" description="Flagellar basal-body/hook protein C-terminal" evidence="8">
    <location>
        <begin position="215"/>
        <end position="260"/>
    </location>
</feature>
<organism evidence="10">
    <name type="scientific">Rhodothermus marinus</name>
    <name type="common">Rhodothermus obamensis</name>
    <dbReference type="NCBI Taxonomy" id="29549"/>
    <lineage>
        <taxon>Bacteria</taxon>
        <taxon>Pseudomonadati</taxon>
        <taxon>Rhodothermota</taxon>
        <taxon>Rhodothermia</taxon>
        <taxon>Rhodothermales</taxon>
        <taxon>Rhodothermaceae</taxon>
        <taxon>Rhodothermus</taxon>
    </lineage>
</organism>
<name>A0A7V2F5A5_RHOMR</name>
<keyword evidence="10" id="KW-0966">Cell projection</keyword>